<evidence type="ECO:0000256" key="1">
    <source>
        <dbReference type="ARBA" id="ARBA00004370"/>
    </source>
</evidence>
<keyword evidence="3" id="KW-0029">Amino-acid transport</keyword>
<keyword evidence="5 7" id="KW-0472">Membrane</keyword>
<feature type="region of interest" description="Disordered" evidence="6">
    <location>
        <begin position="1"/>
        <end position="60"/>
    </location>
</feature>
<feature type="compositionally biased region" description="Polar residues" evidence="6">
    <location>
        <begin position="23"/>
        <end position="34"/>
    </location>
</feature>
<feature type="transmembrane region" description="Helical" evidence="7">
    <location>
        <begin position="159"/>
        <end position="179"/>
    </location>
</feature>
<feature type="domain" description="Amino acid transporter transmembrane" evidence="8">
    <location>
        <begin position="144"/>
        <end position="530"/>
    </location>
</feature>
<feature type="transmembrane region" description="Helical" evidence="7">
    <location>
        <begin position="387"/>
        <end position="406"/>
    </location>
</feature>
<reference evidence="9 10" key="1">
    <citation type="journal article" date="2018" name="Plant J.">
        <title>Genome sequences of Chlorella sorokiniana UTEX 1602 and Micractinium conductrix SAG 241.80: implications to maltose excretion by a green alga.</title>
        <authorList>
            <person name="Arriola M.B."/>
            <person name="Velmurugan N."/>
            <person name="Zhang Y."/>
            <person name="Plunkett M.H."/>
            <person name="Hondzo H."/>
            <person name="Barney B.M."/>
        </authorList>
    </citation>
    <scope>NUCLEOTIDE SEQUENCE [LARGE SCALE GENOMIC DNA]</scope>
    <source>
        <strain evidence="10">UTEX 1602</strain>
    </source>
</reference>
<keyword evidence="2 7" id="KW-0812">Transmembrane</keyword>
<dbReference type="Proteomes" id="UP000239899">
    <property type="component" value="Unassembled WGS sequence"/>
</dbReference>
<feature type="transmembrane region" description="Helical" evidence="7">
    <location>
        <begin position="348"/>
        <end position="366"/>
    </location>
</feature>
<comment type="caution">
    <text evidence="9">The sequence shown here is derived from an EMBL/GenBank/DDBJ whole genome shotgun (WGS) entry which is preliminary data.</text>
</comment>
<comment type="subcellular location">
    <subcellularLocation>
        <location evidence="1">Membrane</location>
    </subcellularLocation>
</comment>
<dbReference type="GO" id="GO:0006865">
    <property type="term" value="P:amino acid transport"/>
    <property type="evidence" value="ECO:0007669"/>
    <property type="project" value="UniProtKB-KW"/>
</dbReference>
<dbReference type="AlphaFoldDB" id="A0A2P6TJ54"/>
<dbReference type="OrthoDB" id="40134at2759"/>
<evidence type="ECO:0000259" key="8">
    <source>
        <dbReference type="Pfam" id="PF01490"/>
    </source>
</evidence>
<keyword evidence="4 7" id="KW-1133">Transmembrane helix</keyword>
<evidence type="ECO:0000313" key="10">
    <source>
        <dbReference type="Proteomes" id="UP000239899"/>
    </source>
</evidence>
<feature type="transmembrane region" description="Helical" evidence="7">
    <location>
        <begin position="470"/>
        <end position="492"/>
    </location>
</feature>
<dbReference type="Pfam" id="PF01490">
    <property type="entry name" value="Aa_trans"/>
    <property type="match status" value="1"/>
</dbReference>
<evidence type="ECO:0000256" key="6">
    <source>
        <dbReference type="SAM" id="MobiDB-lite"/>
    </source>
</evidence>
<sequence length="550" mass="60146">MAGSPAWHLAAASGSGARLQHPLSPSLSGVNSSYFEEEEEEMSLLPPPGHHHSRPTHKKSFSNQLDNAVHTFQVALFKPPDPAALEGGQPRTGRLGGGGGSSSGGSSQSDEPFFTVQDVLPSKATSEWLVVGLTLLPKISWGWLPFCFTFLGFSPALKLLLFITLFSVFSAAILYRLYLHSDKQGKMSLADIGEAAFGRRLGRRPVLFFTRSITICLPSIMHTWLFYTFPVCLPWISLIFGLIVLALVQIQGLGRHPALVRIVQPVLMGLALGATLLKLSLMHAEQQRAPAAALDAAPDPAESANPAYLSDYTAAIIQLISANYMGQHTFLEDMTSMQSPATFQHSTAWAQIITLLANLGVAVATLRVQQSLPHVRGFISFALGSDFLSRFISFTMWILMTIKYVIVLHGSTKALLPRLPHLLVRMFDPDEVDSRPMHLQPRELWFICSSVVVLGSYIVSCTFPHTFMYLSGLLVSLAYIPCAFTLPCLFSLKLLSNKLTALEYTLSSWVVPVSVIMSLFGCWASAYQLVAKWNSAAHGGSWGCNLLQPL</sequence>
<feature type="compositionally biased region" description="Basic residues" evidence="6">
    <location>
        <begin position="49"/>
        <end position="60"/>
    </location>
</feature>
<feature type="region of interest" description="Disordered" evidence="6">
    <location>
        <begin position="79"/>
        <end position="109"/>
    </location>
</feature>
<evidence type="ECO:0000256" key="7">
    <source>
        <dbReference type="SAM" id="Phobius"/>
    </source>
</evidence>
<feature type="transmembrane region" description="Helical" evidence="7">
    <location>
        <begin position="504"/>
        <end position="526"/>
    </location>
</feature>
<accession>A0A2P6TJ54</accession>
<evidence type="ECO:0000256" key="3">
    <source>
        <dbReference type="ARBA" id="ARBA00022970"/>
    </source>
</evidence>
<organism evidence="9 10">
    <name type="scientific">Chlorella sorokiniana</name>
    <name type="common">Freshwater green alga</name>
    <dbReference type="NCBI Taxonomy" id="3076"/>
    <lineage>
        <taxon>Eukaryota</taxon>
        <taxon>Viridiplantae</taxon>
        <taxon>Chlorophyta</taxon>
        <taxon>core chlorophytes</taxon>
        <taxon>Trebouxiophyceae</taxon>
        <taxon>Chlorellales</taxon>
        <taxon>Chlorellaceae</taxon>
        <taxon>Chlorella clade</taxon>
        <taxon>Chlorella</taxon>
    </lineage>
</organism>
<dbReference type="GO" id="GO:0016020">
    <property type="term" value="C:membrane"/>
    <property type="evidence" value="ECO:0007669"/>
    <property type="project" value="UniProtKB-SubCell"/>
</dbReference>
<feature type="transmembrane region" description="Helical" evidence="7">
    <location>
        <begin position="233"/>
        <end position="250"/>
    </location>
</feature>
<evidence type="ECO:0000256" key="2">
    <source>
        <dbReference type="ARBA" id="ARBA00022692"/>
    </source>
</evidence>
<evidence type="ECO:0000256" key="5">
    <source>
        <dbReference type="ARBA" id="ARBA00023136"/>
    </source>
</evidence>
<keyword evidence="10" id="KW-1185">Reference proteome</keyword>
<protein>
    <submittedName>
        <fullName evidence="9">Amino acid transporter</fullName>
    </submittedName>
</protein>
<proteinExistence type="predicted"/>
<feature type="compositionally biased region" description="Gly residues" evidence="6">
    <location>
        <begin position="94"/>
        <end position="103"/>
    </location>
</feature>
<evidence type="ECO:0000256" key="4">
    <source>
        <dbReference type="ARBA" id="ARBA00022989"/>
    </source>
</evidence>
<name>A0A2P6TJ54_CHLSO</name>
<feature type="transmembrane region" description="Helical" evidence="7">
    <location>
        <begin position="262"/>
        <end position="281"/>
    </location>
</feature>
<keyword evidence="3" id="KW-0813">Transport</keyword>
<dbReference type="EMBL" id="LHPG02000014">
    <property type="protein sequence ID" value="PRW39285.1"/>
    <property type="molecule type" value="Genomic_DNA"/>
</dbReference>
<evidence type="ECO:0000313" key="9">
    <source>
        <dbReference type="EMBL" id="PRW39285.1"/>
    </source>
</evidence>
<gene>
    <name evidence="9" type="ORF">C2E21_6966</name>
</gene>
<dbReference type="InterPro" id="IPR013057">
    <property type="entry name" value="AA_transpt_TM"/>
</dbReference>
<feature type="transmembrane region" description="Helical" evidence="7">
    <location>
        <begin position="444"/>
        <end position="463"/>
    </location>
</feature>